<evidence type="ECO:0000313" key="2">
    <source>
        <dbReference type="EMBL" id="CAG8818198.1"/>
    </source>
</evidence>
<feature type="domain" description="Brinker DNA-binding" evidence="1">
    <location>
        <begin position="5"/>
        <end position="37"/>
    </location>
</feature>
<organism evidence="2 3">
    <name type="scientific">Gigaspora margarita</name>
    <dbReference type="NCBI Taxonomy" id="4874"/>
    <lineage>
        <taxon>Eukaryota</taxon>
        <taxon>Fungi</taxon>
        <taxon>Fungi incertae sedis</taxon>
        <taxon>Mucoromycota</taxon>
        <taxon>Glomeromycotina</taxon>
        <taxon>Glomeromycetes</taxon>
        <taxon>Diversisporales</taxon>
        <taxon>Gigasporaceae</taxon>
        <taxon>Gigaspora</taxon>
    </lineage>
</organism>
<proteinExistence type="predicted"/>
<evidence type="ECO:0000313" key="3">
    <source>
        <dbReference type="Proteomes" id="UP000789901"/>
    </source>
</evidence>
<reference evidence="2 3" key="1">
    <citation type="submission" date="2021-06" db="EMBL/GenBank/DDBJ databases">
        <authorList>
            <person name="Kallberg Y."/>
            <person name="Tangrot J."/>
            <person name="Rosling A."/>
        </authorList>
    </citation>
    <scope>NUCLEOTIDE SEQUENCE [LARGE SCALE GENOMIC DNA]</scope>
    <source>
        <strain evidence="2 3">120-4 pot B 10/14</strain>
    </source>
</reference>
<protein>
    <submittedName>
        <fullName evidence="2">6196_t:CDS:1</fullName>
    </submittedName>
</protein>
<sequence length="74" mass="8976">IYYSECAQNNKVTTRQFDIELKQVRDWQSKKQELLNVVLYLLTLNHNRLAQYPLLERSLFEWIETLYNKQIAIS</sequence>
<keyword evidence="3" id="KW-1185">Reference proteome</keyword>
<dbReference type="Pfam" id="PF09607">
    <property type="entry name" value="BrkDBD"/>
    <property type="match status" value="1"/>
</dbReference>
<dbReference type="EMBL" id="CAJVQB010032342">
    <property type="protein sequence ID" value="CAG8818198.1"/>
    <property type="molecule type" value="Genomic_DNA"/>
</dbReference>
<feature type="non-terminal residue" evidence="2">
    <location>
        <position position="1"/>
    </location>
</feature>
<gene>
    <name evidence="2" type="ORF">GMARGA_LOCUS26997</name>
</gene>
<dbReference type="InterPro" id="IPR018586">
    <property type="entry name" value="Brinker_DNA-bd"/>
</dbReference>
<dbReference type="Proteomes" id="UP000789901">
    <property type="component" value="Unassembled WGS sequence"/>
</dbReference>
<evidence type="ECO:0000259" key="1">
    <source>
        <dbReference type="Pfam" id="PF09607"/>
    </source>
</evidence>
<comment type="caution">
    <text evidence="2">The sequence shown here is derived from an EMBL/GenBank/DDBJ whole genome shotgun (WGS) entry which is preliminary data.</text>
</comment>
<accession>A0ABN7W6F4</accession>
<name>A0ABN7W6F4_GIGMA</name>